<dbReference type="InterPro" id="IPR002893">
    <property type="entry name" value="Znf_MYND"/>
</dbReference>
<dbReference type="GeneID" id="25569850"/>
<feature type="region of interest" description="Disordered" evidence="9">
    <location>
        <begin position="1156"/>
        <end position="1191"/>
    </location>
</feature>
<dbReference type="GO" id="GO:0003777">
    <property type="term" value="F:microtubule motor activity"/>
    <property type="evidence" value="ECO:0007669"/>
    <property type="project" value="InterPro"/>
</dbReference>
<keyword evidence="5 7" id="KW-0067">ATP-binding</keyword>
<evidence type="ECO:0000256" key="4">
    <source>
        <dbReference type="ARBA" id="ARBA00022833"/>
    </source>
</evidence>
<dbReference type="eggNOG" id="KOG4280">
    <property type="taxonomic scope" value="Eukaryota"/>
</dbReference>
<evidence type="ECO:0000256" key="8">
    <source>
        <dbReference type="SAM" id="Coils"/>
    </source>
</evidence>
<dbReference type="InterPro" id="IPR056524">
    <property type="entry name" value="KIF6/9_C"/>
</dbReference>
<evidence type="ECO:0000259" key="11">
    <source>
        <dbReference type="PROSITE" id="PS50865"/>
    </source>
</evidence>
<dbReference type="InterPro" id="IPR001752">
    <property type="entry name" value="Kinesin_motor_dom"/>
</dbReference>
<dbReference type="GO" id="GO:0008017">
    <property type="term" value="F:microtubule binding"/>
    <property type="evidence" value="ECO:0007669"/>
    <property type="project" value="InterPro"/>
</dbReference>
<evidence type="ECO:0000256" key="7">
    <source>
        <dbReference type="PROSITE-ProRule" id="PRU00283"/>
    </source>
</evidence>
<dbReference type="OrthoDB" id="3176171at2759"/>
<feature type="compositionally biased region" description="Low complexity" evidence="9">
    <location>
        <begin position="1156"/>
        <end position="1169"/>
    </location>
</feature>
<feature type="region of interest" description="Disordered" evidence="9">
    <location>
        <begin position="957"/>
        <end position="986"/>
    </location>
</feature>
<evidence type="ECO:0000259" key="10">
    <source>
        <dbReference type="PROSITE" id="PS50067"/>
    </source>
</evidence>
<feature type="domain" description="MYND-type" evidence="11">
    <location>
        <begin position="149"/>
        <end position="186"/>
    </location>
</feature>
<dbReference type="STRING" id="461836.A0A0L0DEQ7"/>
<keyword evidence="1" id="KW-0479">Metal-binding</keyword>
<dbReference type="SUPFAM" id="SSF144232">
    <property type="entry name" value="HIT/MYND zinc finger-like"/>
    <property type="match status" value="1"/>
</dbReference>
<evidence type="ECO:0000256" key="9">
    <source>
        <dbReference type="SAM" id="MobiDB-lite"/>
    </source>
</evidence>
<dbReference type="OMA" id="FREATHI"/>
<organism evidence="12 13">
    <name type="scientific">Thecamonas trahens ATCC 50062</name>
    <dbReference type="NCBI Taxonomy" id="461836"/>
    <lineage>
        <taxon>Eukaryota</taxon>
        <taxon>Apusozoa</taxon>
        <taxon>Apusomonadida</taxon>
        <taxon>Apusomonadidae</taxon>
        <taxon>Thecamonas</taxon>
    </lineage>
</organism>
<dbReference type="Proteomes" id="UP000054408">
    <property type="component" value="Unassembled WGS sequence"/>
</dbReference>
<keyword evidence="2 7" id="KW-0547">Nucleotide-binding</keyword>
<evidence type="ECO:0000313" key="12">
    <source>
        <dbReference type="EMBL" id="KNC49808.1"/>
    </source>
</evidence>
<name>A0A0L0DEQ7_THETB</name>
<accession>A0A0L0DEQ7</accession>
<dbReference type="Pfam" id="PF00225">
    <property type="entry name" value="Kinesin"/>
    <property type="match status" value="1"/>
</dbReference>
<dbReference type="AlphaFoldDB" id="A0A0L0DEQ7"/>
<keyword evidence="13" id="KW-1185">Reference proteome</keyword>
<dbReference type="Pfam" id="PF04194">
    <property type="entry name" value="PDCD2_C"/>
    <property type="match status" value="1"/>
</dbReference>
<proteinExistence type="inferred from homology"/>
<keyword evidence="7" id="KW-0505">Motor protein</keyword>
<evidence type="ECO:0000256" key="1">
    <source>
        <dbReference type="ARBA" id="ARBA00022723"/>
    </source>
</evidence>
<dbReference type="InterPro" id="IPR027417">
    <property type="entry name" value="P-loop_NTPase"/>
</dbReference>
<dbReference type="SMART" id="SM00129">
    <property type="entry name" value="KISc"/>
    <property type="match status" value="1"/>
</dbReference>
<feature type="region of interest" description="Disordered" evidence="9">
    <location>
        <begin position="270"/>
        <end position="296"/>
    </location>
</feature>
<dbReference type="PANTHER" id="PTHR47968:SF67">
    <property type="entry name" value="KINESIN MOTOR DOMAIN-CONTAINING PROTEIN"/>
    <property type="match status" value="1"/>
</dbReference>
<dbReference type="Gene3D" id="3.40.850.10">
    <property type="entry name" value="Kinesin motor domain"/>
    <property type="match status" value="1"/>
</dbReference>
<dbReference type="PROSITE" id="PS50865">
    <property type="entry name" value="ZF_MYND_2"/>
    <property type="match status" value="1"/>
</dbReference>
<evidence type="ECO:0000256" key="6">
    <source>
        <dbReference type="PROSITE-ProRule" id="PRU00134"/>
    </source>
</evidence>
<reference evidence="12 13" key="1">
    <citation type="submission" date="2010-05" db="EMBL/GenBank/DDBJ databases">
        <title>The Genome Sequence of Thecamonas trahens ATCC 50062.</title>
        <authorList>
            <consortium name="The Broad Institute Genome Sequencing Platform"/>
            <person name="Russ C."/>
            <person name="Cuomo C."/>
            <person name="Shea T."/>
            <person name="Young S.K."/>
            <person name="Zeng Q."/>
            <person name="Koehrsen M."/>
            <person name="Haas B."/>
            <person name="Borodovsky M."/>
            <person name="Guigo R."/>
            <person name="Alvarado L."/>
            <person name="Berlin A."/>
            <person name="Bochicchio J."/>
            <person name="Borenstein D."/>
            <person name="Chapman S."/>
            <person name="Chen Z."/>
            <person name="Freedman E."/>
            <person name="Gellesch M."/>
            <person name="Goldberg J."/>
            <person name="Griggs A."/>
            <person name="Gujja S."/>
            <person name="Heilman E."/>
            <person name="Heiman D."/>
            <person name="Hepburn T."/>
            <person name="Howarth C."/>
            <person name="Jen D."/>
            <person name="Larson L."/>
            <person name="Mehta T."/>
            <person name="Park D."/>
            <person name="Pearson M."/>
            <person name="Roberts A."/>
            <person name="Saif S."/>
            <person name="Shenoy N."/>
            <person name="Sisk P."/>
            <person name="Stolte C."/>
            <person name="Sykes S."/>
            <person name="Thomson T."/>
            <person name="Walk T."/>
            <person name="White J."/>
            <person name="Yandava C."/>
            <person name="Burger G."/>
            <person name="Gray M.W."/>
            <person name="Holland P.W.H."/>
            <person name="King N."/>
            <person name="Lang F.B.F."/>
            <person name="Roger A.J."/>
            <person name="Ruiz-Trillo I."/>
            <person name="Lander E."/>
            <person name="Nusbaum C."/>
        </authorList>
    </citation>
    <scope>NUCLEOTIDE SEQUENCE [LARGE SCALE GENOMIC DNA]</scope>
    <source>
        <strain evidence="12 13">ATCC 50062</strain>
    </source>
</reference>
<feature type="domain" description="Kinesin motor" evidence="10">
    <location>
        <begin position="452"/>
        <end position="791"/>
    </location>
</feature>
<dbReference type="Pfam" id="PF01753">
    <property type="entry name" value="zf-MYND"/>
    <property type="match status" value="1"/>
</dbReference>
<evidence type="ECO:0000256" key="2">
    <source>
        <dbReference type="ARBA" id="ARBA00022741"/>
    </source>
</evidence>
<protein>
    <submittedName>
        <fullName evidence="12">Uncharacterized protein</fullName>
    </submittedName>
</protein>
<feature type="compositionally biased region" description="Low complexity" evidence="9">
    <location>
        <begin position="960"/>
        <end position="979"/>
    </location>
</feature>
<dbReference type="InterPro" id="IPR019821">
    <property type="entry name" value="Kinesin_motor_CS"/>
</dbReference>
<dbReference type="SUPFAM" id="SSF52540">
    <property type="entry name" value="P-loop containing nucleoside triphosphate hydrolases"/>
    <property type="match status" value="1"/>
</dbReference>
<dbReference type="EMBL" id="GL349457">
    <property type="protein sequence ID" value="KNC49808.1"/>
    <property type="molecule type" value="Genomic_DNA"/>
</dbReference>
<dbReference type="GO" id="GO:0005524">
    <property type="term" value="F:ATP binding"/>
    <property type="evidence" value="ECO:0007669"/>
    <property type="project" value="UniProtKB-UniRule"/>
</dbReference>
<evidence type="ECO:0000256" key="5">
    <source>
        <dbReference type="ARBA" id="ARBA00022840"/>
    </source>
</evidence>
<dbReference type="PROSITE" id="PS00411">
    <property type="entry name" value="KINESIN_MOTOR_1"/>
    <property type="match status" value="1"/>
</dbReference>
<keyword evidence="3 6" id="KW-0863">Zinc-finger</keyword>
<dbReference type="GO" id="GO:0007018">
    <property type="term" value="P:microtubule-based movement"/>
    <property type="evidence" value="ECO:0007669"/>
    <property type="project" value="InterPro"/>
</dbReference>
<dbReference type="InterPro" id="IPR036961">
    <property type="entry name" value="Kinesin_motor_dom_sf"/>
</dbReference>
<dbReference type="Pfam" id="PF23735">
    <property type="entry name" value="KIF9"/>
    <property type="match status" value="1"/>
</dbReference>
<evidence type="ECO:0000256" key="3">
    <source>
        <dbReference type="ARBA" id="ARBA00022771"/>
    </source>
</evidence>
<comment type="similarity">
    <text evidence="7">Belongs to the TRAFAC class myosin-kinesin ATPase superfamily. Kinesin family.</text>
</comment>
<keyword evidence="4" id="KW-0862">Zinc</keyword>
<dbReference type="PROSITE" id="PS50067">
    <property type="entry name" value="KINESIN_MOTOR_2"/>
    <property type="match status" value="1"/>
</dbReference>
<dbReference type="InterPro" id="IPR027640">
    <property type="entry name" value="Kinesin-like_fam"/>
</dbReference>
<dbReference type="GO" id="GO:0005737">
    <property type="term" value="C:cytoplasm"/>
    <property type="evidence" value="ECO:0007669"/>
    <property type="project" value="InterPro"/>
</dbReference>
<dbReference type="InterPro" id="IPR007320">
    <property type="entry name" value="PDCD2_C"/>
</dbReference>
<dbReference type="Gene3D" id="6.10.140.2220">
    <property type="match status" value="1"/>
</dbReference>
<gene>
    <name evidence="12" type="ORF">AMSG_11935</name>
</gene>
<dbReference type="eggNOG" id="KOG2061">
    <property type="taxonomic scope" value="Eukaryota"/>
</dbReference>
<feature type="binding site" evidence="7">
    <location>
        <begin position="540"/>
        <end position="547"/>
    </location>
    <ligand>
        <name>ATP</name>
        <dbReference type="ChEBI" id="CHEBI:30616"/>
    </ligand>
</feature>
<dbReference type="RefSeq" id="XP_013757615.1">
    <property type="nucleotide sequence ID" value="XM_013902161.1"/>
</dbReference>
<dbReference type="PANTHER" id="PTHR47968">
    <property type="entry name" value="CENTROMERE PROTEIN E"/>
    <property type="match status" value="1"/>
</dbReference>
<keyword evidence="8" id="KW-0175">Coiled coil</keyword>
<dbReference type="GO" id="GO:0008270">
    <property type="term" value="F:zinc ion binding"/>
    <property type="evidence" value="ECO:0007669"/>
    <property type="project" value="UniProtKB-KW"/>
</dbReference>
<sequence length="1210" mass="130701">MSATSADVVEVESSAHIQLAFCEPLAHPDLVTRGFFPHKVGGAPAWLDPAATPAADALCCGNCGKKMAFMLQIYAPRRNVAAAFHRALYVFACKAGGCNDAPGAQAVVRSQLPLANPYYVADMADARDGPEGELNAAVLTPDELEGKVCLICRAVPAKRCGKCSAVAYCGRHHQADDWARGHAAECGTLAGASSSAADGGHIVVAERSGVSPFVFPEHELVMEAEEDVAADAAVDEPSDDLVAATTSAIRPRDVEKRQHLERLIAEYEKEEARARKRGEPAPLDNDAGDDGAEPAPNSVEAAIADLVGHQDFVYNAFKDRTSIAPDQVLRYFVDDADEPSPALAADREPLPVSGDDPLPVPEDVPPCGACGAPRVFEFQILPQLLFYLLHPDLEAGDGFIDFANIVVYTCSAHCSPYASIDASHATLTAADSHNGAYLVEHVVRQRSMAHSAIRTYCRIRPSPGRASSLYSVDALDKRLRVAVPRVADPSAPQNLRETYEFGFTDILDADTKQDEVFEKVAAKSVKHVLEGYNATLFAYGQTGSGKTYTMTGGPESYAARGIIPRALSLLFDSFADDPTTHYSAHISYLEIYNNTGYDLLNPTRESTSLEDLPQVVVQEAENGAILLRNLSAHQANSEEEALNLLFLGDTTRMIAETPLNDASSRSHCIFTVAVTASKDGEDTVRASKLHLVDLAGSERVGRTGVQGQLLTEAKYINVSLHHLELVIMALRERATKGRNHIPYRNSMMTTVLRDSLGGNCMTVMIATLNFDEPCLLESISTCRFASRVAQITNTVRINEELNPDVIIKRLKAEVRHLKEELALATGRDADRGPITDSERARVAAAVRAYIADTSPDAALPFVEMILIREAYAVFKSLALQPGAGALPSASPAPSSAPHDAHLAAKYRKLKGVLKQRDAEIEILMGMVEKAKAEPVLASAARSSAEATTQTPALGYYNSRSAVTSGPSPPSAAAHPATTKADAENSAPVQAVRVDLPSSEPEPEPSSEPALPSRDEAFEAFKASYANTEWLASNQELLKDKYAEAKALGEEVNASRQSINGVKAMIEQLRVERAMQGILDDDVHPDAPNTSAPDSEEARLKVAVEKEKAKYKRAFYKLKDLRREIEHLQLLMEKNRVKMSQDFEVYYLTLATRAQAASHPASPSQASRASPTPPPTSPLPLTGNKEADDEILRYQAAREKLLRAQGKLPRA</sequence>
<evidence type="ECO:0000313" key="13">
    <source>
        <dbReference type="Proteomes" id="UP000054408"/>
    </source>
</evidence>
<dbReference type="PROSITE" id="PS01360">
    <property type="entry name" value="ZF_MYND_1"/>
    <property type="match status" value="1"/>
</dbReference>
<feature type="compositionally biased region" description="Basic and acidic residues" evidence="9">
    <location>
        <begin position="270"/>
        <end position="279"/>
    </location>
</feature>
<dbReference type="PRINTS" id="PR00380">
    <property type="entry name" value="KINESINHEAVY"/>
</dbReference>
<feature type="coiled-coil region" evidence="8">
    <location>
        <begin position="1103"/>
        <end position="1137"/>
    </location>
</feature>